<keyword evidence="2" id="KW-1003">Cell membrane</keyword>
<evidence type="ECO:0000256" key="4">
    <source>
        <dbReference type="ARBA" id="ARBA00022989"/>
    </source>
</evidence>
<comment type="caution">
    <text evidence="8">The sequence shown here is derived from an EMBL/GenBank/DDBJ whole genome shotgun (WGS) entry which is preliminary data.</text>
</comment>
<dbReference type="EMBL" id="BMYQ01000002">
    <property type="protein sequence ID" value="GGW26107.1"/>
    <property type="molecule type" value="Genomic_DNA"/>
</dbReference>
<sequence>METATLLRLISDWGLLILLPVTILEGPVATIIAGWLVRLAALPPGVTFVVCLVGDLIGDLMFYALGHQGARRIPARWQARLGLDRHRIAALSAGFARNGTRWLILAKLTQGAGAPVLAAAGAAGMRLGPFLGANLAAGAIKTAALMALGYSLGAEPPPALVWTGLGLLGLAALALHLRREARV</sequence>
<evidence type="ECO:0000313" key="9">
    <source>
        <dbReference type="Proteomes" id="UP000628984"/>
    </source>
</evidence>
<evidence type="ECO:0000256" key="2">
    <source>
        <dbReference type="ARBA" id="ARBA00022475"/>
    </source>
</evidence>
<keyword evidence="4 6" id="KW-1133">Transmembrane helix</keyword>
<reference evidence="8" key="1">
    <citation type="journal article" date="2014" name="Int. J. Syst. Evol. Microbiol.">
        <title>Complete genome sequence of Corynebacterium casei LMG S-19264T (=DSM 44701T), isolated from a smear-ripened cheese.</title>
        <authorList>
            <consortium name="US DOE Joint Genome Institute (JGI-PGF)"/>
            <person name="Walter F."/>
            <person name="Albersmeier A."/>
            <person name="Kalinowski J."/>
            <person name="Ruckert C."/>
        </authorList>
    </citation>
    <scope>NUCLEOTIDE SEQUENCE</scope>
    <source>
        <strain evidence="8">KCTC 23714</strain>
    </source>
</reference>
<evidence type="ECO:0000256" key="1">
    <source>
        <dbReference type="ARBA" id="ARBA00004651"/>
    </source>
</evidence>
<keyword evidence="5 6" id="KW-0472">Membrane</keyword>
<gene>
    <name evidence="8" type="ORF">GCM10011452_12770</name>
</gene>
<protein>
    <recommendedName>
        <fullName evidence="7">VTT domain-containing protein</fullName>
    </recommendedName>
</protein>
<keyword evidence="3 6" id="KW-0812">Transmembrane</keyword>
<feature type="transmembrane region" description="Helical" evidence="6">
    <location>
        <begin position="135"/>
        <end position="153"/>
    </location>
</feature>
<dbReference type="PANTHER" id="PTHR42709:SF6">
    <property type="entry name" value="UNDECAPRENYL PHOSPHATE TRANSPORTER A"/>
    <property type="match status" value="1"/>
</dbReference>
<comment type="subcellular location">
    <subcellularLocation>
        <location evidence="1">Cell membrane</location>
        <topology evidence="1">Multi-pass membrane protein</topology>
    </subcellularLocation>
</comment>
<evidence type="ECO:0000256" key="3">
    <source>
        <dbReference type="ARBA" id="ARBA00022692"/>
    </source>
</evidence>
<dbReference type="GO" id="GO:0005886">
    <property type="term" value="C:plasma membrane"/>
    <property type="evidence" value="ECO:0007669"/>
    <property type="project" value="UniProtKB-SubCell"/>
</dbReference>
<dbReference type="InterPro" id="IPR051311">
    <property type="entry name" value="DedA_domain"/>
</dbReference>
<organism evidence="8 9">
    <name type="scientific">Gemmobacter lanyuensis</name>
    <dbReference type="NCBI Taxonomy" id="1054497"/>
    <lineage>
        <taxon>Bacteria</taxon>
        <taxon>Pseudomonadati</taxon>
        <taxon>Pseudomonadota</taxon>
        <taxon>Alphaproteobacteria</taxon>
        <taxon>Rhodobacterales</taxon>
        <taxon>Paracoccaceae</taxon>
        <taxon>Gemmobacter</taxon>
    </lineage>
</organism>
<proteinExistence type="predicted"/>
<dbReference type="RefSeq" id="WP_189632999.1">
    <property type="nucleotide sequence ID" value="NZ_BMYQ01000002.1"/>
</dbReference>
<dbReference type="AlphaFoldDB" id="A0A918IQ79"/>
<reference evidence="8" key="2">
    <citation type="submission" date="2020-09" db="EMBL/GenBank/DDBJ databases">
        <authorList>
            <person name="Sun Q."/>
            <person name="Kim S."/>
        </authorList>
    </citation>
    <scope>NUCLEOTIDE SEQUENCE</scope>
    <source>
        <strain evidence="8">KCTC 23714</strain>
    </source>
</reference>
<evidence type="ECO:0000259" key="7">
    <source>
        <dbReference type="Pfam" id="PF09335"/>
    </source>
</evidence>
<accession>A0A918IQ79</accession>
<keyword evidence="9" id="KW-1185">Reference proteome</keyword>
<evidence type="ECO:0000256" key="5">
    <source>
        <dbReference type="ARBA" id="ARBA00023136"/>
    </source>
</evidence>
<evidence type="ECO:0000313" key="8">
    <source>
        <dbReference type="EMBL" id="GGW26107.1"/>
    </source>
</evidence>
<dbReference type="InterPro" id="IPR032816">
    <property type="entry name" value="VTT_dom"/>
</dbReference>
<dbReference type="PANTHER" id="PTHR42709">
    <property type="entry name" value="ALKALINE PHOSPHATASE LIKE PROTEIN"/>
    <property type="match status" value="1"/>
</dbReference>
<feature type="transmembrane region" description="Helical" evidence="6">
    <location>
        <begin position="159"/>
        <end position="177"/>
    </location>
</feature>
<feature type="transmembrane region" description="Helical" evidence="6">
    <location>
        <begin position="42"/>
        <end position="66"/>
    </location>
</feature>
<feature type="transmembrane region" description="Helical" evidence="6">
    <location>
        <begin position="12"/>
        <end position="36"/>
    </location>
</feature>
<dbReference type="Proteomes" id="UP000628984">
    <property type="component" value="Unassembled WGS sequence"/>
</dbReference>
<name>A0A918IQ79_9RHOB</name>
<dbReference type="Pfam" id="PF09335">
    <property type="entry name" value="VTT_dom"/>
    <property type="match status" value="1"/>
</dbReference>
<evidence type="ECO:0000256" key="6">
    <source>
        <dbReference type="SAM" id="Phobius"/>
    </source>
</evidence>
<feature type="domain" description="VTT" evidence="7">
    <location>
        <begin position="31"/>
        <end position="150"/>
    </location>
</feature>